<dbReference type="Gene3D" id="3.90.75.20">
    <property type="match status" value="1"/>
</dbReference>
<gene>
    <name evidence="2" type="ORF">DZA28_24965</name>
</gene>
<name>A0ABY3DE21_9PSED</name>
<dbReference type="Pfam" id="PF13392">
    <property type="entry name" value="HNH_3"/>
    <property type="match status" value="1"/>
</dbReference>
<dbReference type="RefSeq" id="WP_144000429.1">
    <property type="nucleotide sequence ID" value="NZ_QWEF01000001.1"/>
</dbReference>
<dbReference type="Proteomes" id="UP001165882">
    <property type="component" value="Unassembled WGS sequence"/>
</dbReference>
<organism evidence="2 3">
    <name type="scientific">Pseudomonas alloputida</name>
    <dbReference type="NCBI Taxonomy" id="1940621"/>
    <lineage>
        <taxon>Bacteria</taxon>
        <taxon>Pseudomonadati</taxon>
        <taxon>Pseudomonadota</taxon>
        <taxon>Gammaproteobacteria</taxon>
        <taxon>Pseudomonadales</taxon>
        <taxon>Pseudomonadaceae</taxon>
        <taxon>Pseudomonas</taxon>
    </lineage>
</organism>
<accession>A0ABY3DE21</accession>
<feature type="domain" description="HNH nuclease" evidence="1">
    <location>
        <begin position="107"/>
        <end position="149"/>
    </location>
</feature>
<keyword evidence="3" id="KW-1185">Reference proteome</keyword>
<evidence type="ECO:0000259" key="1">
    <source>
        <dbReference type="Pfam" id="PF13392"/>
    </source>
</evidence>
<keyword evidence="2" id="KW-0540">Nuclease</keyword>
<comment type="caution">
    <text evidence="2">The sequence shown here is derived from an EMBL/GenBank/DDBJ whole genome shotgun (WGS) entry which is preliminary data.</text>
</comment>
<sequence>MTKRGPVKRWTEAEDALLRQLYPNKTNKELCLLLPGRTKTAITLRAAQFGLVKTDAHRSETHRRILLARLGAKGGQIGQDPRPVGATHRKGRYTLIKVAQPDVWKPLHTYTWEQANGPVPEGMVVAAKDGDVQNTDLANLCLRTRAEHQLRNNHHYKGLPEEIVDILHLQNELKKEIKRKTRNEKQAQ</sequence>
<keyword evidence="2" id="KW-0378">Hydrolase</keyword>
<protein>
    <submittedName>
        <fullName evidence="2">HNH endonuclease</fullName>
    </submittedName>
</protein>
<dbReference type="GO" id="GO:0004519">
    <property type="term" value="F:endonuclease activity"/>
    <property type="evidence" value="ECO:0007669"/>
    <property type="project" value="UniProtKB-KW"/>
</dbReference>
<reference evidence="2 3" key="1">
    <citation type="journal article" date="2019" name="Biocontrol Sci. Technol.">
        <title>Pseudomonas putida strain B2017 produced as technical grade active ingredient controls fungal and bacterial crop diseases.</title>
        <authorList>
            <person name="Oliver C."/>
            <person name="Hernandez I."/>
            <person name="Caminal M."/>
            <person name="Lara J.M."/>
            <person name="Fernandez C."/>
        </authorList>
    </citation>
    <scope>NUCLEOTIDE SEQUENCE [LARGE SCALE GENOMIC DNA]</scope>
    <source>
        <strain evidence="2 3">B2017</strain>
    </source>
</reference>
<proteinExistence type="predicted"/>
<dbReference type="InterPro" id="IPR003615">
    <property type="entry name" value="HNH_nuc"/>
</dbReference>
<evidence type="ECO:0000313" key="3">
    <source>
        <dbReference type="Proteomes" id="UP001165882"/>
    </source>
</evidence>
<evidence type="ECO:0000313" key="2">
    <source>
        <dbReference type="EMBL" id="TRZ63004.1"/>
    </source>
</evidence>
<keyword evidence="2" id="KW-0255">Endonuclease</keyword>
<dbReference type="InterPro" id="IPR044925">
    <property type="entry name" value="His-Me_finger_sf"/>
</dbReference>
<dbReference type="EMBL" id="QWEF01000001">
    <property type="protein sequence ID" value="TRZ63004.1"/>
    <property type="molecule type" value="Genomic_DNA"/>
</dbReference>
<dbReference type="SUPFAM" id="SSF54060">
    <property type="entry name" value="His-Me finger endonucleases"/>
    <property type="match status" value="1"/>
</dbReference>